<evidence type="ECO:0000313" key="5">
    <source>
        <dbReference type="EMBL" id="QCC52764.1"/>
    </source>
</evidence>
<dbReference type="KEGG" id="hsn:DV733_16665"/>
<dbReference type="InterPro" id="IPR014774">
    <property type="entry name" value="KaiC-like_dom"/>
</dbReference>
<keyword evidence="6" id="KW-1185">Reference proteome</keyword>
<feature type="region of interest" description="Disordered" evidence="3">
    <location>
        <begin position="1"/>
        <end position="21"/>
    </location>
</feature>
<gene>
    <name evidence="5" type="ORF">DV733_16665</name>
</gene>
<dbReference type="OrthoDB" id="27015at2157"/>
<dbReference type="PANTHER" id="PTHR43637">
    <property type="entry name" value="UPF0273 PROTEIN TM_0370"/>
    <property type="match status" value="1"/>
</dbReference>
<name>A0A4D6HFC8_9EURY</name>
<dbReference type="EMBL" id="CP031310">
    <property type="protein sequence ID" value="QCC52764.1"/>
    <property type="molecule type" value="Genomic_DNA"/>
</dbReference>
<evidence type="ECO:0000256" key="1">
    <source>
        <dbReference type="ARBA" id="ARBA00022741"/>
    </source>
</evidence>
<dbReference type="GeneID" id="39849526"/>
<dbReference type="STRING" id="1457250.GCA_000755225_02214"/>
<feature type="domain" description="TRASH" evidence="4">
    <location>
        <begin position="26"/>
        <end position="62"/>
    </location>
</feature>
<dbReference type="InterPro" id="IPR011017">
    <property type="entry name" value="TRASH_dom"/>
</dbReference>
<dbReference type="InterPro" id="IPR027417">
    <property type="entry name" value="P-loop_NTPase"/>
</dbReference>
<protein>
    <submittedName>
        <fullName evidence="5">Recombinase RecA</fullName>
    </submittedName>
</protein>
<dbReference type="Gene3D" id="3.40.50.300">
    <property type="entry name" value="P-loop containing nucleotide triphosphate hydrolases"/>
    <property type="match status" value="1"/>
</dbReference>
<keyword evidence="1" id="KW-0547">Nucleotide-binding</keyword>
<dbReference type="SMART" id="SM00746">
    <property type="entry name" value="TRASH"/>
    <property type="match status" value="1"/>
</dbReference>
<dbReference type="SUPFAM" id="SSF52540">
    <property type="entry name" value="P-loop containing nucleoside triphosphate hydrolases"/>
    <property type="match status" value="1"/>
</dbReference>
<proteinExistence type="predicted"/>
<organism evidence="5 6">
    <name type="scientific">Halapricum salinum</name>
    <dbReference type="NCBI Taxonomy" id="1457250"/>
    <lineage>
        <taxon>Archaea</taxon>
        <taxon>Methanobacteriati</taxon>
        <taxon>Methanobacteriota</taxon>
        <taxon>Stenosarchaea group</taxon>
        <taxon>Halobacteria</taxon>
        <taxon>Halobacteriales</taxon>
        <taxon>Haloarculaceae</taxon>
        <taxon>Halapricum</taxon>
    </lineage>
</organism>
<dbReference type="RefSeq" id="WP_049993084.1">
    <property type="nucleotide sequence ID" value="NZ_CP031310.1"/>
</dbReference>
<feature type="region of interest" description="Disordered" evidence="3">
    <location>
        <begin position="330"/>
        <end position="351"/>
    </location>
</feature>
<accession>A0A4D6HFC8</accession>
<reference evidence="5 6" key="1">
    <citation type="journal article" date="2019" name="Nat. Commun.">
        <title>A new type of DNA phosphorothioation-based antiviral system in archaea.</title>
        <authorList>
            <person name="Xiong L."/>
            <person name="Liu S."/>
            <person name="Chen S."/>
            <person name="Xiao Y."/>
            <person name="Zhu B."/>
            <person name="Gao Y."/>
            <person name="Zhang Y."/>
            <person name="Chen B."/>
            <person name="Luo J."/>
            <person name="Deng Z."/>
            <person name="Chen X."/>
            <person name="Wang L."/>
            <person name="Chen S."/>
        </authorList>
    </citation>
    <scope>NUCLEOTIDE SEQUENCE [LARGE SCALE GENOMIC DNA]</scope>
    <source>
        <strain evidence="5 6">CBA1105</strain>
    </source>
</reference>
<feature type="compositionally biased region" description="Acidic residues" evidence="3">
    <location>
        <begin position="339"/>
        <end position="351"/>
    </location>
</feature>
<evidence type="ECO:0000256" key="2">
    <source>
        <dbReference type="ARBA" id="ARBA00022840"/>
    </source>
</evidence>
<dbReference type="PANTHER" id="PTHR43637:SF2">
    <property type="entry name" value="PROTEIN GVPD 1"/>
    <property type="match status" value="1"/>
</dbReference>
<dbReference type="Proteomes" id="UP000296706">
    <property type="component" value="Chromosome"/>
</dbReference>
<keyword evidence="2" id="KW-0067">ATP-binding</keyword>
<dbReference type="GO" id="GO:0005524">
    <property type="term" value="F:ATP binding"/>
    <property type="evidence" value="ECO:0007669"/>
    <property type="project" value="UniProtKB-KW"/>
</dbReference>
<dbReference type="AlphaFoldDB" id="A0A4D6HFC8"/>
<dbReference type="Pfam" id="PF06745">
    <property type="entry name" value="ATPase"/>
    <property type="match status" value="1"/>
</dbReference>
<sequence length="351" mass="39850">MASNGDANETDPPTPNSGDQRGIHRCDYCRLPIPHDPIAVGHDGYTYEFCSQACREALEDSERVFTQYHGHRRFDPGVDALQASLPEGIPRNSFVMLSDLAGTRTEAVRAELVWRALQRGEPVVVVSLLEPPVSLLQSFVSLEWNILPYLERDRLRIVDGFTYRVEDHERMVGRMNAWNSHLRAVAAEATTTVRDPTEIRELQSRIDNAMDDLGMQEQGIVVIDSLTELGALVQPVQSYNFVKDVRADVCKGRFVPVFASATITTDEERFPHDLDYMVDGIVEMRLNEELVEGALLKQLRVRKMNGVLTYPEWKCYEYTSGLGIVTFDPHEEMERSEETVEEETVDDSERL</sequence>
<evidence type="ECO:0000256" key="3">
    <source>
        <dbReference type="SAM" id="MobiDB-lite"/>
    </source>
</evidence>
<evidence type="ECO:0000313" key="6">
    <source>
        <dbReference type="Proteomes" id="UP000296706"/>
    </source>
</evidence>
<evidence type="ECO:0000259" key="4">
    <source>
        <dbReference type="SMART" id="SM00746"/>
    </source>
</evidence>